<proteinExistence type="inferred from homology"/>
<dbReference type="InterPro" id="IPR034733">
    <property type="entry name" value="AcCoA_carboxyl_beta"/>
</dbReference>
<dbReference type="PANTHER" id="PTHR43842">
    <property type="entry name" value="PROPIONYL-COA CARBOXYLASE BETA CHAIN"/>
    <property type="match status" value="1"/>
</dbReference>
<keyword evidence="5" id="KW-0808">Transferase</keyword>
<evidence type="ECO:0000313" key="5">
    <source>
        <dbReference type="EMBL" id="PWH82686.1"/>
    </source>
</evidence>
<dbReference type="RefSeq" id="WP_109353041.1">
    <property type="nucleotide sequence ID" value="NZ_QFRI01000002.1"/>
</dbReference>
<gene>
    <name evidence="5" type="ORF">DIS18_10645</name>
</gene>
<dbReference type="GO" id="GO:0015977">
    <property type="term" value="P:carbon fixation"/>
    <property type="evidence" value="ECO:0007669"/>
    <property type="project" value="UniProtKB-ARBA"/>
</dbReference>
<evidence type="ECO:0000256" key="1">
    <source>
        <dbReference type="ARBA" id="ARBA00006102"/>
    </source>
</evidence>
<dbReference type="FunFam" id="3.90.226.10:FF:000017">
    <property type="entry name" value="Propionyl-CoA carboxylase subunit beta 5"/>
    <property type="match status" value="1"/>
</dbReference>
<dbReference type="SUPFAM" id="SSF52096">
    <property type="entry name" value="ClpP/crotonase"/>
    <property type="match status" value="2"/>
</dbReference>
<evidence type="ECO:0000313" key="6">
    <source>
        <dbReference type="Proteomes" id="UP000245375"/>
    </source>
</evidence>
<name>A0A2U2X4H5_9FLAO</name>
<keyword evidence="6" id="KW-1185">Reference proteome</keyword>
<dbReference type="Proteomes" id="UP000245375">
    <property type="component" value="Unassembled WGS sequence"/>
</dbReference>
<dbReference type="EMBL" id="QFRI01000002">
    <property type="protein sequence ID" value="PWH82686.1"/>
    <property type="molecule type" value="Genomic_DNA"/>
</dbReference>
<comment type="caution">
    <text evidence="5">The sequence shown here is derived from an EMBL/GenBank/DDBJ whole genome shotgun (WGS) entry which is preliminary data.</text>
</comment>
<comment type="similarity">
    <text evidence="1">Belongs to the AccD/PCCB family.</text>
</comment>
<dbReference type="Gene3D" id="3.90.226.10">
    <property type="entry name" value="2-enoyl-CoA Hydratase, Chain A, domain 1"/>
    <property type="match status" value="2"/>
</dbReference>
<dbReference type="GO" id="GO:0009317">
    <property type="term" value="C:acetyl-CoA carboxylase complex"/>
    <property type="evidence" value="ECO:0007669"/>
    <property type="project" value="UniProtKB-ARBA"/>
</dbReference>
<dbReference type="InterPro" id="IPR011762">
    <property type="entry name" value="COA_CT_N"/>
</dbReference>
<feature type="domain" description="CoA carboxyltransferase C-terminal" evidence="4">
    <location>
        <begin position="262"/>
        <end position="509"/>
    </location>
</feature>
<dbReference type="GO" id="GO:0016740">
    <property type="term" value="F:transferase activity"/>
    <property type="evidence" value="ECO:0007669"/>
    <property type="project" value="UniProtKB-KW"/>
</dbReference>
<organism evidence="5 6">
    <name type="scientific">Algibacter marinivivus</name>
    <dbReference type="NCBI Taxonomy" id="2100723"/>
    <lineage>
        <taxon>Bacteria</taxon>
        <taxon>Pseudomonadati</taxon>
        <taxon>Bacteroidota</taxon>
        <taxon>Flavobacteriia</taxon>
        <taxon>Flavobacteriales</taxon>
        <taxon>Flavobacteriaceae</taxon>
        <taxon>Algibacter</taxon>
    </lineage>
</organism>
<evidence type="ECO:0000259" key="4">
    <source>
        <dbReference type="PROSITE" id="PS50989"/>
    </source>
</evidence>
<evidence type="ECO:0000256" key="2">
    <source>
        <dbReference type="ARBA" id="ARBA00074538"/>
    </source>
</evidence>
<evidence type="ECO:0000259" key="3">
    <source>
        <dbReference type="PROSITE" id="PS50980"/>
    </source>
</evidence>
<reference evidence="6" key="3">
    <citation type="submission" date="2018-05" db="EMBL/GenBank/DDBJ databases">
        <authorList>
            <person name="Lu D."/>
        </authorList>
    </citation>
    <scope>NUCLEOTIDE SEQUENCE [LARGE SCALE GENOMIC DNA]</scope>
    <source>
        <strain evidence="6">ZY111</strain>
    </source>
</reference>
<dbReference type="GO" id="GO:0003989">
    <property type="term" value="F:acetyl-CoA carboxylase activity"/>
    <property type="evidence" value="ECO:0007669"/>
    <property type="project" value="UniProtKB-ARBA"/>
</dbReference>
<dbReference type="AlphaFoldDB" id="A0A2U2X4H5"/>
<dbReference type="Pfam" id="PF01039">
    <property type="entry name" value="Carboxyl_trans"/>
    <property type="match status" value="1"/>
</dbReference>
<accession>A0A2U2X4H5</accession>
<feature type="domain" description="CoA carboxyltransferase N-terminal" evidence="3">
    <location>
        <begin position="4"/>
        <end position="260"/>
    </location>
</feature>
<dbReference type="PROSITE" id="PS50980">
    <property type="entry name" value="COA_CT_NTER"/>
    <property type="match status" value="1"/>
</dbReference>
<dbReference type="InterPro" id="IPR011763">
    <property type="entry name" value="COA_CT_C"/>
</dbReference>
<dbReference type="PROSITE" id="PS50989">
    <property type="entry name" value="COA_CT_CTER"/>
    <property type="match status" value="1"/>
</dbReference>
<dbReference type="PANTHER" id="PTHR43842:SF2">
    <property type="entry name" value="PROPIONYL-COA CARBOXYLASE BETA CHAIN, MITOCHONDRIAL"/>
    <property type="match status" value="1"/>
</dbReference>
<dbReference type="OrthoDB" id="9803706at2"/>
<dbReference type="GO" id="GO:0004658">
    <property type="term" value="F:propionyl-CoA carboxylase activity"/>
    <property type="evidence" value="ECO:0007669"/>
    <property type="project" value="UniProtKB-ARBA"/>
</dbReference>
<dbReference type="InterPro" id="IPR051047">
    <property type="entry name" value="AccD/PCCB"/>
</dbReference>
<dbReference type="InterPro" id="IPR029045">
    <property type="entry name" value="ClpP/crotonase-like_dom_sf"/>
</dbReference>
<protein>
    <recommendedName>
        <fullName evidence="2">Propionyl-CoA carboxylase beta chain</fullName>
    </recommendedName>
</protein>
<dbReference type="FunFam" id="3.90.226.10:FF:000016">
    <property type="entry name" value="Propionyl-CoA carboxylase, beta subunit"/>
    <property type="match status" value="1"/>
</dbReference>
<reference evidence="5 6" key="2">
    <citation type="submission" date="2018-05" db="EMBL/GenBank/DDBJ databases">
        <title>Algibacter marinivivus sp. nov., isolated from sample around a algae.</title>
        <authorList>
            <person name="Zhong X."/>
        </authorList>
    </citation>
    <scope>NUCLEOTIDE SEQUENCE [LARGE SCALE GENOMIC DNA]</scope>
    <source>
        <strain evidence="5 6">ZY111</strain>
    </source>
</reference>
<reference evidence="6" key="1">
    <citation type="submission" date="2018-05" db="EMBL/GenBank/DDBJ databases">
        <title>Algibacter marinivivus sp. nov., isolated from sample around a algae.</title>
        <authorList>
            <person name="Lu D."/>
        </authorList>
    </citation>
    <scope>NUCLEOTIDE SEQUENCE [LARGE SCALE GENOMIC DNA]</scope>
    <source>
        <strain evidence="6">ZY111</strain>
    </source>
</reference>
<sequence length="516" mass="56472">MDSKQEKINKLKEALDLSKLGGGQKRIDKQHANKKLTARERIEYLFDEGSFEEIGALVTHRTTDFGMENQIYYGDGVVTGYGTVNGRLIYAYAQDFTVFGGSLSETHAEKICKIMDMAVKVGAPIIGLNDSGGARIQEGVRSLGGYADIFYRNVQASGVIPQISAVMGPCAGGAVYSPAMTDFTIMVENSSYMFVTGPNVVKTVTNEEVTSEELGGALTHASKSGVAHKTSENDIACLEDVKKLLSYLPQNNTEKTKKLEITIDDEVRDVLSDIVPDNPNKPYDMHDVISGVIDDNSFYEIHKDYAESIIVGFARLGGRSIGIIANQPMAFAGVLGVNSSRKAARFTRTCDCFNIPLLVLVDVPGFLPGTDQEWNGIIVHGAKLLYALSEATVPRITVITRKAYGGAYDVMNSKHIGADFNYAWPGAEIAVMGAKGASEIIFRKEIAAADNPEEKLAEKETEYAEKFANPYRAAKRGFIDEVILPKNTRRKLLKAFDMLENKKIDSPKRKHGNIPL</sequence>